<dbReference type="InterPro" id="IPR011063">
    <property type="entry name" value="TilS/TtcA_N"/>
</dbReference>
<sequence length="354" mass="38660">MVVALSGGGDSVALAKLAAVWAKPRGIVLHAVCVNHGLRPNSGVEASQAIAWAREFGLSGEVITLPTKPKNGGVQAWARESRYQALARSAHKIGAPIILVGHTLDDQIETLIWRLVRNTGLDGLAGMQALAPCPGSYRFHPCLLARPMLGAKREDLRRYLQAQGQTWLEDDSNHNHQFSRVKIRNRLAELSALGVSFERIITIAALANQLRLAQEQACWALLRRANFVLTETGASLEASPFLNGHSNEVTRGLGWIIYGLSEAKHMVPSAKLMSLHHSLMDPTFRGRTLAGLSIERTNMLLVFNPARPRRGQGQQFVISKWEAQRRILAISRQSHAFVTTGGAIRAGDGLTSCL</sequence>
<evidence type="ECO:0000256" key="1">
    <source>
        <dbReference type="ARBA" id="ARBA00022598"/>
    </source>
</evidence>
<comment type="function">
    <text evidence="6">Ligates lysine onto the cytidine present at position 34 of the AUA codon-specific tRNA(Ile) that contains the anticodon CAU, in an ATP-dependent manner. Cytidine is converted to lysidine, thus changing the amino acid specificity of the tRNA from methionine to isoleucine.</text>
</comment>
<dbReference type="EMBL" id="BPFZ01000006">
    <property type="protein sequence ID" value="GIU66999.1"/>
    <property type="molecule type" value="Genomic_DNA"/>
</dbReference>
<evidence type="ECO:0000256" key="4">
    <source>
        <dbReference type="ARBA" id="ARBA00022840"/>
    </source>
</evidence>
<comment type="subcellular location">
    <subcellularLocation>
        <location evidence="6">Cytoplasm</location>
    </subcellularLocation>
</comment>
<evidence type="ECO:0000256" key="2">
    <source>
        <dbReference type="ARBA" id="ARBA00022694"/>
    </source>
</evidence>
<protein>
    <recommendedName>
        <fullName evidence="6">tRNA(Ile)-lysidine synthase</fullName>
        <ecNumber evidence="6">6.3.4.19</ecNumber>
    </recommendedName>
    <alternativeName>
        <fullName evidence="6">tRNA(Ile)-2-lysyl-cytidine synthase</fullName>
    </alternativeName>
    <alternativeName>
        <fullName evidence="6">tRNA(Ile)-lysidine synthetase</fullName>
    </alternativeName>
</protein>
<comment type="similarity">
    <text evidence="6">Belongs to the tRNA(Ile)-lysidine synthase family.</text>
</comment>
<evidence type="ECO:0000313" key="9">
    <source>
        <dbReference type="Proteomes" id="UP001161064"/>
    </source>
</evidence>
<evidence type="ECO:0000259" key="7">
    <source>
        <dbReference type="Pfam" id="PF01171"/>
    </source>
</evidence>
<dbReference type="PANTHER" id="PTHR43033">
    <property type="entry name" value="TRNA(ILE)-LYSIDINE SYNTHASE-RELATED"/>
    <property type="match status" value="1"/>
</dbReference>
<keyword evidence="6" id="KW-0963">Cytoplasm</keyword>
<reference evidence="8" key="2">
    <citation type="journal article" date="2023" name="ISME Commun">
        <title>Characterization of a bloom-associated alphaproteobacterial lineage, 'Candidatus Phycosocius': insights into freshwater algal-bacterial interactions.</title>
        <authorList>
            <person name="Tanabe Y."/>
            <person name="Yamaguchi H."/>
            <person name="Yoshida M."/>
            <person name="Kai A."/>
            <person name="Okazaki Y."/>
        </authorList>
    </citation>
    <scope>NUCLEOTIDE SEQUENCE</scope>
    <source>
        <strain evidence="8">BOTRYCO-1</strain>
    </source>
</reference>
<dbReference type="NCBIfam" id="TIGR02432">
    <property type="entry name" value="lysidine_TilS_N"/>
    <property type="match status" value="1"/>
</dbReference>
<accession>A0ABQ4PWH0</accession>
<dbReference type="InterPro" id="IPR012094">
    <property type="entry name" value="tRNA_Ile_lys_synt"/>
</dbReference>
<keyword evidence="2 6" id="KW-0819">tRNA processing</keyword>
<feature type="binding site" evidence="6">
    <location>
        <begin position="6"/>
        <end position="11"/>
    </location>
    <ligand>
        <name>ATP</name>
        <dbReference type="ChEBI" id="CHEBI:30616"/>
    </ligand>
</feature>
<dbReference type="Gene3D" id="3.40.50.620">
    <property type="entry name" value="HUPs"/>
    <property type="match status" value="1"/>
</dbReference>
<evidence type="ECO:0000313" key="8">
    <source>
        <dbReference type="EMBL" id="GIU66999.1"/>
    </source>
</evidence>
<evidence type="ECO:0000256" key="3">
    <source>
        <dbReference type="ARBA" id="ARBA00022741"/>
    </source>
</evidence>
<dbReference type="InterPro" id="IPR012795">
    <property type="entry name" value="tRNA_Ile_lys_synt_N"/>
</dbReference>
<proteinExistence type="inferred from homology"/>
<keyword evidence="1 6" id="KW-0436">Ligase</keyword>
<feature type="domain" description="tRNA(Ile)-lysidine/2-thiocytidine synthase N-terminal" evidence="7">
    <location>
        <begin position="2"/>
        <end position="185"/>
    </location>
</feature>
<keyword evidence="3 6" id="KW-0547">Nucleotide-binding</keyword>
<dbReference type="EC" id="6.3.4.19" evidence="6"/>
<dbReference type="SUPFAM" id="SSF52402">
    <property type="entry name" value="Adenine nucleotide alpha hydrolases-like"/>
    <property type="match status" value="1"/>
</dbReference>
<evidence type="ECO:0000256" key="6">
    <source>
        <dbReference type="HAMAP-Rule" id="MF_01161"/>
    </source>
</evidence>
<comment type="catalytic activity">
    <reaction evidence="5 6">
        <text>cytidine(34) in tRNA(Ile2) + L-lysine + ATP = lysidine(34) in tRNA(Ile2) + AMP + diphosphate + H(+)</text>
        <dbReference type="Rhea" id="RHEA:43744"/>
        <dbReference type="Rhea" id="RHEA-COMP:10625"/>
        <dbReference type="Rhea" id="RHEA-COMP:10670"/>
        <dbReference type="ChEBI" id="CHEBI:15378"/>
        <dbReference type="ChEBI" id="CHEBI:30616"/>
        <dbReference type="ChEBI" id="CHEBI:32551"/>
        <dbReference type="ChEBI" id="CHEBI:33019"/>
        <dbReference type="ChEBI" id="CHEBI:82748"/>
        <dbReference type="ChEBI" id="CHEBI:83665"/>
        <dbReference type="ChEBI" id="CHEBI:456215"/>
        <dbReference type="EC" id="6.3.4.19"/>
    </reaction>
</comment>
<dbReference type="HAMAP" id="MF_01161">
    <property type="entry name" value="tRNA_Ile_lys_synt"/>
    <property type="match status" value="1"/>
</dbReference>
<comment type="domain">
    <text evidence="6">The N-terminal region contains the highly conserved SGGXDS motif, predicted to be a P-loop motif involved in ATP binding.</text>
</comment>
<evidence type="ECO:0000256" key="5">
    <source>
        <dbReference type="ARBA" id="ARBA00048539"/>
    </source>
</evidence>
<reference evidence="8" key="1">
    <citation type="submission" date="2021-05" db="EMBL/GenBank/DDBJ databases">
        <authorList>
            <person name="Tanabe Y."/>
        </authorList>
    </citation>
    <scope>NUCLEOTIDE SEQUENCE</scope>
    <source>
        <strain evidence="8">BOTRYCO-1</strain>
    </source>
</reference>
<gene>
    <name evidence="6" type="primary">tilS</name>
    <name evidence="8" type="ORF">PsB1_1153</name>
</gene>
<keyword evidence="4 6" id="KW-0067">ATP-binding</keyword>
<dbReference type="Proteomes" id="UP001161064">
    <property type="component" value="Unassembled WGS sequence"/>
</dbReference>
<comment type="caution">
    <text evidence="8">The sequence shown here is derived from an EMBL/GenBank/DDBJ whole genome shotgun (WGS) entry which is preliminary data.</text>
</comment>
<name>A0ABQ4PWH0_9PROT</name>
<dbReference type="PANTHER" id="PTHR43033:SF5">
    <property type="entry name" value="TRNA(ILE)-LYSIDINE SYNTHETASE"/>
    <property type="match status" value="1"/>
</dbReference>
<dbReference type="CDD" id="cd01992">
    <property type="entry name" value="TilS_N"/>
    <property type="match status" value="1"/>
</dbReference>
<dbReference type="Pfam" id="PF01171">
    <property type="entry name" value="ATP_bind_3"/>
    <property type="match status" value="1"/>
</dbReference>
<dbReference type="InterPro" id="IPR014729">
    <property type="entry name" value="Rossmann-like_a/b/a_fold"/>
</dbReference>
<organism evidence="8 9">
    <name type="scientific">Candidatus Phycosocius spiralis</name>
    <dbReference type="NCBI Taxonomy" id="2815099"/>
    <lineage>
        <taxon>Bacteria</taxon>
        <taxon>Pseudomonadati</taxon>
        <taxon>Pseudomonadota</taxon>
        <taxon>Alphaproteobacteria</taxon>
        <taxon>Caulobacterales</taxon>
        <taxon>Caulobacterales incertae sedis</taxon>
        <taxon>Candidatus Phycosocius</taxon>
    </lineage>
</organism>
<keyword evidence="9" id="KW-1185">Reference proteome</keyword>